<feature type="domain" description="PIN" evidence="1">
    <location>
        <begin position="3"/>
        <end position="120"/>
    </location>
</feature>
<dbReference type="InterPro" id="IPR002716">
    <property type="entry name" value="PIN_dom"/>
</dbReference>
<organism evidence="2">
    <name type="scientific">Ignisphaera aggregans</name>
    <dbReference type="NCBI Taxonomy" id="334771"/>
    <lineage>
        <taxon>Archaea</taxon>
        <taxon>Thermoproteota</taxon>
        <taxon>Thermoprotei</taxon>
        <taxon>Desulfurococcales</taxon>
        <taxon>Desulfurococcaceae</taxon>
        <taxon>Ignisphaera</taxon>
    </lineage>
</organism>
<dbReference type="Pfam" id="PF01850">
    <property type="entry name" value="PIN"/>
    <property type="match status" value="1"/>
</dbReference>
<dbReference type="InterPro" id="IPR029060">
    <property type="entry name" value="PIN-like_dom_sf"/>
</dbReference>
<accession>A0A7J2U2Z9</accession>
<evidence type="ECO:0000313" key="2">
    <source>
        <dbReference type="EMBL" id="HEM66939.1"/>
    </source>
</evidence>
<protein>
    <submittedName>
        <fullName evidence="2">PIN domain-containing protein</fullName>
    </submittedName>
</protein>
<name>A0A7J2U2Z9_9CREN</name>
<dbReference type="CDD" id="cd09874">
    <property type="entry name" value="PIN_MT3492-like"/>
    <property type="match status" value="1"/>
</dbReference>
<proteinExistence type="predicted"/>
<comment type="caution">
    <text evidence="2">The sequence shown here is derived from an EMBL/GenBank/DDBJ whole genome shotgun (WGS) entry which is preliminary data.</text>
</comment>
<dbReference type="EMBL" id="DSEU01000038">
    <property type="protein sequence ID" value="HEM66939.1"/>
    <property type="molecule type" value="Genomic_DNA"/>
</dbReference>
<dbReference type="AlphaFoldDB" id="A0A7J2U2Z9"/>
<sequence>MTYIDTNVIISFVDEKDPNHEKALMLINKLPKDRATSMLTLVELASVYSRAGLEKPLALALYSIDVVKARIIDTDFNTVLRKALTYTHQLELRTLDLLHIVTASTIGCKKFVTFDSEIIRRSNAIANALGIEVVAEGMA</sequence>
<evidence type="ECO:0000259" key="1">
    <source>
        <dbReference type="Pfam" id="PF01850"/>
    </source>
</evidence>
<reference evidence="2" key="1">
    <citation type="journal article" date="2020" name="mSystems">
        <title>Genome- and Community-Level Interaction Insights into Carbon Utilization and Element Cycling Functions of Hydrothermarchaeota in Hydrothermal Sediment.</title>
        <authorList>
            <person name="Zhou Z."/>
            <person name="Liu Y."/>
            <person name="Xu W."/>
            <person name="Pan J."/>
            <person name="Luo Z.H."/>
            <person name="Li M."/>
        </authorList>
    </citation>
    <scope>NUCLEOTIDE SEQUENCE [LARGE SCALE GENOMIC DNA]</scope>
    <source>
        <strain evidence="2">SpSt-125</strain>
    </source>
</reference>
<dbReference type="SUPFAM" id="SSF88723">
    <property type="entry name" value="PIN domain-like"/>
    <property type="match status" value="1"/>
</dbReference>
<gene>
    <name evidence="2" type="ORF">ENO26_05145</name>
</gene>
<dbReference type="Gene3D" id="3.40.50.1010">
    <property type="entry name" value="5'-nuclease"/>
    <property type="match status" value="1"/>
</dbReference>